<proteinExistence type="predicted"/>
<dbReference type="InterPro" id="IPR050680">
    <property type="entry name" value="YpeA/RimI_acetyltransf"/>
</dbReference>
<reference evidence="4 5" key="1">
    <citation type="submission" date="2022-11" db="EMBL/GenBank/DDBJ databases">
        <title>The characterization of three novel Bacteroidetes species and genomic analysis of their roles in tidal elemental geochemical cycles.</title>
        <authorList>
            <person name="Ma K.-J."/>
        </authorList>
    </citation>
    <scope>NUCLEOTIDE SEQUENCE [LARGE SCALE GENOMIC DNA]</scope>
    <source>
        <strain evidence="4 5">M82</strain>
    </source>
</reference>
<dbReference type="EMBL" id="JAPFQO010000007">
    <property type="protein sequence ID" value="MCX2740646.1"/>
    <property type="molecule type" value="Genomic_DNA"/>
</dbReference>
<dbReference type="SUPFAM" id="SSF55729">
    <property type="entry name" value="Acyl-CoA N-acyltransferases (Nat)"/>
    <property type="match status" value="1"/>
</dbReference>
<evidence type="ECO:0000256" key="2">
    <source>
        <dbReference type="ARBA" id="ARBA00023315"/>
    </source>
</evidence>
<sequence length="145" mass="16879">MGEYTLQETADMHDMLAHYPLLRLLNPQLTPARYEELIRLMLHHNYRMVRAFDASEKCVGLSGFWIGAKLYSGKYLEIDNFVVDDAHRGSGVGKLLLDWMQLRARQEGCEALMLDAYVTNSAAHRFYFREGFQIKGYHFYKTIHA</sequence>
<comment type="caution">
    <text evidence="4">The sequence shown here is derived from an EMBL/GenBank/DDBJ whole genome shotgun (WGS) entry which is preliminary data.</text>
</comment>
<feature type="domain" description="N-acetyltransferase" evidence="3">
    <location>
        <begin position="5"/>
        <end position="145"/>
    </location>
</feature>
<dbReference type="Pfam" id="PF00583">
    <property type="entry name" value="Acetyltransf_1"/>
    <property type="match status" value="1"/>
</dbReference>
<dbReference type="PROSITE" id="PS51186">
    <property type="entry name" value="GNAT"/>
    <property type="match status" value="1"/>
</dbReference>
<accession>A0ABT3RGS5</accession>
<dbReference type="Proteomes" id="UP001207228">
    <property type="component" value="Unassembled WGS sequence"/>
</dbReference>
<evidence type="ECO:0000256" key="1">
    <source>
        <dbReference type="ARBA" id="ARBA00022679"/>
    </source>
</evidence>
<dbReference type="Gene3D" id="3.40.630.30">
    <property type="match status" value="1"/>
</dbReference>
<keyword evidence="5" id="KW-1185">Reference proteome</keyword>
<dbReference type="InterPro" id="IPR000182">
    <property type="entry name" value="GNAT_dom"/>
</dbReference>
<dbReference type="InterPro" id="IPR016181">
    <property type="entry name" value="Acyl_CoA_acyltransferase"/>
</dbReference>
<protein>
    <submittedName>
        <fullName evidence="4">GNAT family N-acetyltransferase</fullName>
    </submittedName>
</protein>
<keyword evidence="2" id="KW-0012">Acyltransferase</keyword>
<organism evidence="4 5">
    <name type="scientific">Pontibacter anaerobius</name>
    <dbReference type="NCBI Taxonomy" id="2993940"/>
    <lineage>
        <taxon>Bacteria</taxon>
        <taxon>Pseudomonadati</taxon>
        <taxon>Bacteroidota</taxon>
        <taxon>Cytophagia</taxon>
        <taxon>Cytophagales</taxon>
        <taxon>Hymenobacteraceae</taxon>
        <taxon>Pontibacter</taxon>
    </lineage>
</organism>
<dbReference type="RefSeq" id="WP_266052710.1">
    <property type="nucleotide sequence ID" value="NZ_JAPFQO010000007.1"/>
</dbReference>
<keyword evidence="1" id="KW-0808">Transferase</keyword>
<dbReference type="CDD" id="cd04301">
    <property type="entry name" value="NAT_SF"/>
    <property type="match status" value="1"/>
</dbReference>
<gene>
    <name evidence="4" type="ORF">OO017_11860</name>
</gene>
<evidence type="ECO:0000313" key="4">
    <source>
        <dbReference type="EMBL" id="MCX2740646.1"/>
    </source>
</evidence>
<dbReference type="PANTHER" id="PTHR43420">
    <property type="entry name" value="ACETYLTRANSFERASE"/>
    <property type="match status" value="1"/>
</dbReference>
<name>A0ABT3RGS5_9BACT</name>
<evidence type="ECO:0000259" key="3">
    <source>
        <dbReference type="PROSITE" id="PS51186"/>
    </source>
</evidence>
<evidence type="ECO:0000313" key="5">
    <source>
        <dbReference type="Proteomes" id="UP001207228"/>
    </source>
</evidence>